<dbReference type="GO" id="GO:0020037">
    <property type="term" value="F:heme binding"/>
    <property type="evidence" value="ECO:0007669"/>
    <property type="project" value="InterPro"/>
</dbReference>
<evidence type="ECO:0000256" key="2">
    <source>
        <dbReference type="ARBA" id="ARBA00022617"/>
    </source>
</evidence>
<dbReference type="PROSITE" id="PS51257">
    <property type="entry name" value="PROKAR_LIPOPROTEIN"/>
    <property type="match status" value="1"/>
</dbReference>
<feature type="domain" description="Cytochrome c" evidence="7">
    <location>
        <begin position="62"/>
        <end position="142"/>
    </location>
</feature>
<dbReference type="GO" id="GO:0005506">
    <property type="term" value="F:iron ion binding"/>
    <property type="evidence" value="ECO:0007669"/>
    <property type="project" value="InterPro"/>
</dbReference>
<organism evidence="8 9">
    <name type="scientific">Pseudothauera nasutitermitis</name>
    <dbReference type="NCBI Taxonomy" id="2565930"/>
    <lineage>
        <taxon>Bacteria</taxon>
        <taxon>Pseudomonadati</taxon>
        <taxon>Pseudomonadota</taxon>
        <taxon>Betaproteobacteria</taxon>
        <taxon>Rhodocyclales</taxon>
        <taxon>Zoogloeaceae</taxon>
        <taxon>Pseudothauera</taxon>
    </lineage>
</organism>
<dbReference type="PANTHER" id="PTHR40942:SF4">
    <property type="entry name" value="CYTOCHROME C5"/>
    <property type="match status" value="1"/>
</dbReference>
<dbReference type="Gene3D" id="1.10.760.10">
    <property type="entry name" value="Cytochrome c-like domain"/>
    <property type="match status" value="1"/>
</dbReference>
<dbReference type="OrthoDB" id="9814708at2"/>
<keyword evidence="4" id="KW-0249">Electron transport</keyword>
<evidence type="ECO:0000256" key="6">
    <source>
        <dbReference type="PROSITE-ProRule" id="PRU00433"/>
    </source>
</evidence>
<keyword evidence="5 6" id="KW-0408">Iron</keyword>
<evidence type="ECO:0000256" key="4">
    <source>
        <dbReference type="ARBA" id="ARBA00022982"/>
    </source>
</evidence>
<dbReference type="AlphaFoldDB" id="A0A4S4AXJ1"/>
<dbReference type="InterPro" id="IPR036909">
    <property type="entry name" value="Cyt_c-like_dom_sf"/>
</dbReference>
<dbReference type="PROSITE" id="PS51007">
    <property type="entry name" value="CYTC"/>
    <property type="match status" value="1"/>
</dbReference>
<name>A0A4S4AXJ1_9RHOO</name>
<dbReference type="InterPro" id="IPR009056">
    <property type="entry name" value="Cyt_c-like_dom"/>
</dbReference>
<keyword evidence="9" id="KW-1185">Reference proteome</keyword>
<accession>A0A4S4AXJ1</accession>
<evidence type="ECO:0000256" key="5">
    <source>
        <dbReference type="ARBA" id="ARBA00023004"/>
    </source>
</evidence>
<dbReference type="Pfam" id="PF13442">
    <property type="entry name" value="Cytochrome_CBB3"/>
    <property type="match status" value="1"/>
</dbReference>
<dbReference type="PRINTS" id="PR00607">
    <property type="entry name" value="CYTCHROMECIE"/>
</dbReference>
<evidence type="ECO:0000313" key="8">
    <source>
        <dbReference type="EMBL" id="THF64640.1"/>
    </source>
</evidence>
<evidence type="ECO:0000256" key="1">
    <source>
        <dbReference type="ARBA" id="ARBA00022448"/>
    </source>
</evidence>
<keyword evidence="2 6" id="KW-0349">Heme</keyword>
<dbReference type="PANTHER" id="PTHR40942">
    <property type="match status" value="1"/>
</dbReference>
<gene>
    <name evidence="8" type="ORF">E6C76_11320</name>
</gene>
<evidence type="ECO:0000256" key="3">
    <source>
        <dbReference type="ARBA" id="ARBA00022723"/>
    </source>
</evidence>
<evidence type="ECO:0000259" key="7">
    <source>
        <dbReference type="PROSITE" id="PS51007"/>
    </source>
</evidence>
<keyword evidence="1" id="KW-0813">Transport</keyword>
<dbReference type="InterPro" id="IPR002323">
    <property type="entry name" value="Cyt_CIE"/>
</dbReference>
<dbReference type="RefSeq" id="WP_136348359.1">
    <property type="nucleotide sequence ID" value="NZ_SSOC01000004.1"/>
</dbReference>
<dbReference type="GO" id="GO:0009055">
    <property type="term" value="F:electron transfer activity"/>
    <property type="evidence" value="ECO:0007669"/>
    <property type="project" value="InterPro"/>
</dbReference>
<reference evidence="8 9" key="1">
    <citation type="submission" date="2019-04" db="EMBL/GenBank/DDBJ databases">
        <title>Azoarcus nasutitermitis sp. nov. isolated from termite nest.</title>
        <authorList>
            <person name="Lin S.-Y."/>
            <person name="Hameed A."/>
            <person name="Hsu Y.-H."/>
            <person name="Young C.-C."/>
        </authorList>
    </citation>
    <scope>NUCLEOTIDE SEQUENCE [LARGE SCALE GENOMIC DNA]</scope>
    <source>
        <strain evidence="8 9">CC-YHH838</strain>
    </source>
</reference>
<dbReference type="SUPFAM" id="SSF46626">
    <property type="entry name" value="Cytochrome c"/>
    <property type="match status" value="1"/>
</dbReference>
<protein>
    <submittedName>
        <fullName evidence="8">Cytochrome c5 family protein</fullName>
    </submittedName>
</protein>
<proteinExistence type="predicted"/>
<dbReference type="EMBL" id="SSOC01000004">
    <property type="protein sequence ID" value="THF64640.1"/>
    <property type="molecule type" value="Genomic_DNA"/>
</dbReference>
<comment type="caution">
    <text evidence="8">The sequence shown here is derived from an EMBL/GenBank/DDBJ whole genome shotgun (WGS) entry which is preliminary data.</text>
</comment>
<keyword evidence="3 6" id="KW-0479">Metal-binding</keyword>
<evidence type="ECO:0000313" key="9">
    <source>
        <dbReference type="Proteomes" id="UP000308430"/>
    </source>
</evidence>
<sequence>MSEHRATRAAQRPLRRALPVVAVVAAALLAGCGKQQAVDHEVTAAAILPVAQLHIVLQKATPGSRTGEEIYKAVCTTCHGAGVLGAPTTGDADQWAPRIAKGLDALVASVHDGLGAMPPKGGAADLTDAELVRATAYLANTAGAGFTEPPVEQ</sequence>
<dbReference type="Proteomes" id="UP000308430">
    <property type="component" value="Unassembled WGS sequence"/>
</dbReference>